<reference evidence="1 2" key="1">
    <citation type="submission" date="2020-07" db="EMBL/GenBank/DDBJ databases">
        <title>Gai3-2, isolated from salt lake.</title>
        <authorList>
            <person name="Cui H."/>
            <person name="Shi X."/>
        </authorList>
    </citation>
    <scope>NUCLEOTIDE SEQUENCE [LARGE SCALE GENOMIC DNA]</scope>
    <source>
        <strain evidence="1 2">Gai3-2</strain>
    </source>
</reference>
<organism evidence="1 2">
    <name type="scientific">Halorarum halophilum</name>
    <dbReference type="NCBI Taxonomy" id="2743090"/>
    <lineage>
        <taxon>Archaea</taxon>
        <taxon>Methanobacteriati</taxon>
        <taxon>Methanobacteriota</taxon>
        <taxon>Stenosarchaea group</taxon>
        <taxon>Halobacteria</taxon>
        <taxon>Halobacteriales</taxon>
        <taxon>Haloferacaceae</taxon>
        <taxon>Halorarum</taxon>
    </lineage>
</organism>
<dbReference type="InterPro" id="IPR007404">
    <property type="entry name" value="YdjM-like"/>
</dbReference>
<sequence>MPSTLVHVALGGLLAAALLPDRYATRGAIAVVLLTAALPDADSFVSPFLGGAHRSLGHNLLLPTLAGLALAYDLRVRDRSLLRARFGPGSGSVAWTALGAFVVAGVGLDLVTNGANLLWPVHDQFYTVDGDVLVSSERGVVHTFVDLSPAEPQPARTTRNLHYSTGVDPSLSPGAESRHVERVFPVVNGGWQLLLVAAGGLASALKLRRGPGAIE</sequence>
<evidence type="ECO:0000313" key="1">
    <source>
        <dbReference type="EMBL" id="QLG26352.1"/>
    </source>
</evidence>
<dbReference type="GO" id="GO:0016787">
    <property type="term" value="F:hydrolase activity"/>
    <property type="evidence" value="ECO:0007669"/>
    <property type="project" value="UniProtKB-KW"/>
</dbReference>
<dbReference type="OrthoDB" id="252570at2157"/>
<gene>
    <name evidence="1" type="ORF">HUG10_01810</name>
</gene>
<dbReference type="KEGG" id="halg:HUG10_01810"/>
<dbReference type="AlphaFoldDB" id="A0A7D5GA82"/>
<name>A0A7D5GA82_9EURY</name>
<keyword evidence="1" id="KW-0378">Hydrolase</keyword>
<dbReference type="EMBL" id="CP058529">
    <property type="protein sequence ID" value="QLG26352.1"/>
    <property type="molecule type" value="Genomic_DNA"/>
</dbReference>
<keyword evidence="2" id="KW-1185">Reference proteome</keyword>
<dbReference type="Pfam" id="PF04307">
    <property type="entry name" value="YdjM"/>
    <property type="match status" value="1"/>
</dbReference>
<dbReference type="Proteomes" id="UP000509750">
    <property type="component" value="Chromosome"/>
</dbReference>
<protein>
    <submittedName>
        <fullName evidence="1">Metal-dependent hydrolase</fullName>
    </submittedName>
</protein>
<proteinExistence type="predicted"/>
<dbReference type="GeneID" id="56027529"/>
<dbReference type="RefSeq" id="WP_179167927.1">
    <property type="nucleotide sequence ID" value="NZ_CP058529.1"/>
</dbReference>
<evidence type="ECO:0000313" key="2">
    <source>
        <dbReference type="Proteomes" id="UP000509750"/>
    </source>
</evidence>
<accession>A0A7D5GA82</accession>